<feature type="transmembrane region" description="Helical" evidence="1">
    <location>
        <begin position="1592"/>
        <end position="1612"/>
    </location>
</feature>
<dbReference type="Proteomes" id="UP000186817">
    <property type="component" value="Unassembled WGS sequence"/>
</dbReference>
<name>A0A1Q9CVQ5_SYMMI</name>
<proteinExistence type="predicted"/>
<dbReference type="PANTHER" id="PTHR13318">
    <property type="entry name" value="PARTNER OF PAIRED, ISOFORM B-RELATED"/>
    <property type="match status" value="1"/>
</dbReference>
<accession>A0A1Q9CVQ5</accession>
<reference evidence="2 3" key="1">
    <citation type="submission" date="2016-02" db="EMBL/GenBank/DDBJ databases">
        <title>Genome analysis of coral dinoflagellate symbionts highlights evolutionary adaptations to a symbiotic lifestyle.</title>
        <authorList>
            <person name="Aranda M."/>
            <person name="Li Y."/>
            <person name="Liew Y.J."/>
            <person name="Baumgarten S."/>
            <person name="Simakov O."/>
            <person name="Wilson M."/>
            <person name="Piel J."/>
            <person name="Ashoor H."/>
            <person name="Bougouffa S."/>
            <person name="Bajic V.B."/>
            <person name="Ryu T."/>
            <person name="Ravasi T."/>
            <person name="Bayer T."/>
            <person name="Micklem G."/>
            <person name="Kim H."/>
            <person name="Bhak J."/>
            <person name="Lajeunesse T.C."/>
            <person name="Voolstra C.R."/>
        </authorList>
    </citation>
    <scope>NUCLEOTIDE SEQUENCE [LARGE SCALE GENOMIC DNA]</scope>
    <source>
        <strain evidence="2 3">CCMP2467</strain>
    </source>
</reference>
<feature type="transmembrane region" description="Helical" evidence="1">
    <location>
        <begin position="1562"/>
        <end position="1585"/>
    </location>
</feature>
<feature type="transmembrane region" description="Helical" evidence="1">
    <location>
        <begin position="1618"/>
        <end position="1644"/>
    </location>
</feature>
<dbReference type="InterPro" id="IPR032675">
    <property type="entry name" value="LRR_dom_sf"/>
</dbReference>
<keyword evidence="1" id="KW-0812">Transmembrane</keyword>
<dbReference type="OrthoDB" id="414415at2759"/>
<organism evidence="2 3">
    <name type="scientific">Symbiodinium microadriaticum</name>
    <name type="common">Dinoflagellate</name>
    <name type="synonym">Zooxanthella microadriatica</name>
    <dbReference type="NCBI Taxonomy" id="2951"/>
    <lineage>
        <taxon>Eukaryota</taxon>
        <taxon>Sar</taxon>
        <taxon>Alveolata</taxon>
        <taxon>Dinophyceae</taxon>
        <taxon>Suessiales</taxon>
        <taxon>Symbiodiniaceae</taxon>
        <taxon>Symbiodinium</taxon>
    </lineage>
</organism>
<keyword evidence="1" id="KW-0472">Membrane</keyword>
<dbReference type="GO" id="GO:0019005">
    <property type="term" value="C:SCF ubiquitin ligase complex"/>
    <property type="evidence" value="ECO:0007669"/>
    <property type="project" value="TreeGrafter"/>
</dbReference>
<dbReference type="SUPFAM" id="SSF52047">
    <property type="entry name" value="RNI-like"/>
    <property type="match status" value="1"/>
</dbReference>
<keyword evidence="3" id="KW-1185">Reference proteome</keyword>
<dbReference type="GO" id="GO:0031146">
    <property type="term" value="P:SCF-dependent proteasomal ubiquitin-dependent protein catabolic process"/>
    <property type="evidence" value="ECO:0007669"/>
    <property type="project" value="TreeGrafter"/>
</dbReference>
<evidence type="ECO:0000256" key="1">
    <source>
        <dbReference type="SAM" id="Phobius"/>
    </source>
</evidence>
<keyword evidence="1" id="KW-1133">Transmembrane helix</keyword>
<dbReference type="Gene3D" id="3.80.10.10">
    <property type="entry name" value="Ribonuclease Inhibitor"/>
    <property type="match status" value="2"/>
</dbReference>
<evidence type="ECO:0000313" key="2">
    <source>
        <dbReference type="EMBL" id="OLP86998.1"/>
    </source>
</evidence>
<sequence length="1699" mass="187707">MLRCRGRRCFFQSGSGSEELLAALGRSQQLEASERRGPHSFLLPSRSGRQEVDFTDCDEIPDAAWELLGDGAWPRLRVAEGVPEEHLQRLRDEASLDLEAAAGGWKREKRAFGALVSSLALALGSATSVETSGAHGATALSLSHAQLQEVRHTGTLGMQGMHGRMDGWMDGRMDWMSVWGPEAVATARGEVASSLELQEPGAKQLPMYPTFVTSVVMPAAPAAVQGDLGLLPALARSDVEELNLDLCKDVPAAVWQQLGQAQGEAFQKLRCFEEYSKGAEGAAGLLLVLSRCQLLQELGMRECSKVPAAAWQLLATARWEQLRKADFYQCFSTHSTGGEGAAGLLSALAHCRQLQDASVREVLCERRAEASEVDGGGCQSDPTGQELLMRNCSQIPAAAWQQLEGAQWPKLTKVDFEGCFRRDSKGIEAAAGLLAFLGRCPELQAPPESEDNQSDPAGQELWMFRCPQIPASAWQQLEGAQWPKLRCFGSDSKGVEAAAGLLALLGRCPELQARGCRPAASQVHLESDLSMRYCYQIPVAAWQQLKGAHWPKLTKVDVDWCFDTFSKGAGGAAVLLAALARCTELQELDMHHCSQIPAAAWQQLAGATWSKLTKVDVEGCFGKNSKGADGAAGLLMALARCDELKELDMHHCSQIPAAAWQQLEGAHWPKLTTAIFYGRLGFRAPVGVFVDALEMVVGACFGKNSKGADGVAGLLTALARCDELKDWGIDGLSEEHLEELRRLRQSSCKAPLNAKLSRGACAASLGITSPLGETSEFRRRCRDGSALRVAEVEKYRKQVNDESLDADTRHLATLLARVAAEKNLECQQPEARRCASEALASSRKAGDSMCITSAVRLLVCAENVQVTPPAEGTASQDLPELFGVLIRKEVEDKTLGEYAALAHFELGVQNFQKSSGNWPFQSLVSLEEEDCHYLSHQLRGIELRSLGVSRSKSRRVRAAMLGLVLASRMLKKTRGAYLEKELEQAAKVSFIPIQRLDGSSRIPTARQDNSLVVLCEDRGASLFASSKTMFQWAADVENLSNLQEEHPEQTKELTKWLKQFFPEEYSYGGLFKFDSHKVLALGGTVEHRKRAACVGFVVLLCQDPSKLSPQWRRVWDEVHQDWQWLPEKRLTHFYDLESQGQRGSFVALAGSGPLTIAELRRCEAITSSGLEDILRCCQPALHAKLRRSGDEDVEIDLTHSGRPWYQLIANHPEMEEIVGPGIERFSIAARLNKLDPYHQAPEVFCVAERTDQSTSMFSDLKQTHEMLQKRRTEKDARMRLLPSAWQLVGKCDSGGRLQVMQFRSAIHERETRSSTIPHFPQEFKQCRGLREEDFRRPARGIHAWTLRAETRRAFRAWLEERRPCSELKELRRSAITPDLQQAVDKAISRDNATDSPDACTPLQKLLLKDILKGELHSLWRLDPSRNPEAERDYAECLDWYYTSDPRIRFSHDEVSDVFLHGAHRGQPVEATVQQLLCGEAISYEIPALVAMEWSGKLYIICGNRRMLFFLKALQAMNTTCEGRRMASSRRSEPPGTERERKYMSDRKLQGLVLATARQSIGAVIRAIIIIIIIIIIISSSILILIIAIATTLLLLLLIIIIIITLIIITLTLTLTLNIIIIIIIIIIILGLLLVLVGMLVGIVLGVPARQPKPAACESAGGWAAEARRYFADTGESKLEAFCHKFAPSWSIPAGPIPDS</sequence>
<protein>
    <submittedName>
        <fullName evidence="2">Uncharacterized protein</fullName>
    </submittedName>
</protein>
<dbReference type="EMBL" id="LSRX01000887">
    <property type="protein sequence ID" value="OLP86998.1"/>
    <property type="molecule type" value="Genomic_DNA"/>
</dbReference>
<comment type="caution">
    <text evidence="2">The sequence shown here is derived from an EMBL/GenBank/DDBJ whole genome shotgun (WGS) entry which is preliminary data.</text>
</comment>
<gene>
    <name evidence="2" type="ORF">AK812_SmicGene31832</name>
</gene>
<evidence type="ECO:0000313" key="3">
    <source>
        <dbReference type="Proteomes" id="UP000186817"/>
    </source>
</evidence>